<gene>
    <name evidence="1" type="ORF">H4684_004062</name>
</gene>
<organism evidence="1 2">
    <name type="scientific">Desulfomicrobium macestii</name>
    <dbReference type="NCBI Taxonomy" id="90731"/>
    <lineage>
        <taxon>Bacteria</taxon>
        <taxon>Pseudomonadati</taxon>
        <taxon>Thermodesulfobacteriota</taxon>
        <taxon>Desulfovibrionia</taxon>
        <taxon>Desulfovibrionales</taxon>
        <taxon>Desulfomicrobiaceae</taxon>
        <taxon>Desulfomicrobium</taxon>
    </lineage>
</organism>
<dbReference type="EMBL" id="JADBGG010000065">
    <property type="protein sequence ID" value="MBE1427368.1"/>
    <property type="molecule type" value="Genomic_DNA"/>
</dbReference>
<name>A0ABR9H9J9_9BACT</name>
<dbReference type="RefSeq" id="WP_192625107.1">
    <property type="nucleotide sequence ID" value="NZ_JADBGG010000065.1"/>
</dbReference>
<reference evidence="1 2" key="1">
    <citation type="submission" date="2020-10" db="EMBL/GenBank/DDBJ databases">
        <title>Genomic Encyclopedia of Type Strains, Phase IV (KMG-IV): sequencing the most valuable type-strain genomes for metagenomic binning, comparative biology and taxonomic classification.</title>
        <authorList>
            <person name="Goeker M."/>
        </authorList>
    </citation>
    <scope>NUCLEOTIDE SEQUENCE [LARGE SCALE GENOMIC DNA]</scope>
    <source>
        <strain evidence="1 2">DSM 4194</strain>
    </source>
</reference>
<evidence type="ECO:0000313" key="2">
    <source>
        <dbReference type="Proteomes" id="UP000639010"/>
    </source>
</evidence>
<proteinExistence type="predicted"/>
<keyword evidence="2" id="KW-1185">Reference proteome</keyword>
<comment type="caution">
    <text evidence="1">The sequence shown here is derived from an EMBL/GenBank/DDBJ whole genome shotgun (WGS) entry which is preliminary data.</text>
</comment>
<sequence>MDSTAKGRFEVARMYRDIFGISLPEVENILAEKLYDLALKAMMRGTPITEDELQEGLHLGVK</sequence>
<dbReference type="Proteomes" id="UP000639010">
    <property type="component" value="Unassembled WGS sequence"/>
</dbReference>
<evidence type="ECO:0000313" key="1">
    <source>
        <dbReference type="EMBL" id="MBE1427368.1"/>
    </source>
</evidence>
<protein>
    <submittedName>
        <fullName evidence="1">Uncharacterized protein</fullName>
    </submittedName>
</protein>
<accession>A0ABR9H9J9</accession>